<evidence type="ECO:0000313" key="2">
    <source>
        <dbReference type="Proteomes" id="UP000887563"/>
    </source>
</evidence>
<organism evidence="2 3">
    <name type="scientific">Meloidogyne incognita</name>
    <name type="common">Southern root-knot nematode worm</name>
    <name type="synonym">Oxyuris incognita</name>
    <dbReference type="NCBI Taxonomy" id="6306"/>
    <lineage>
        <taxon>Eukaryota</taxon>
        <taxon>Metazoa</taxon>
        <taxon>Ecdysozoa</taxon>
        <taxon>Nematoda</taxon>
        <taxon>Chromadorea</taxon>
        <taxon>Rhabditida</taxon>
        <taxon>Tylenchina</taxon>
        <taxon>Tylenchomorpha</taxon>
        <taxon>Tylenchoidea</taxon>
        <taxon>Meloidogynidae</taxon>
        <taxon>Meloidogyninae</taxon>
        <taxon>Meloidogyne</taxon>
        <taxon>Meloidogyne incognita group</taxon>
    </lineage>
</organism>
<feature type="transmembrane region" description="Helical" evidence="1">
    <location>
        <begin position="62"/>
        <end position="87"/>
    </location>
</feature>
<evidence type="ECO:0000256" key="1">
    <source>
        <dbReference type="SAM" id="Phobius"/>
    </source>
</evidence>
<sequence>MNFIYIIGISVIFGHYNTSDDRIKKLYRSLSLIVLINIGGYLIFYTFIAFTHLPFIQLTPVQYWYCTLVYGIFLNTAAASVGPILYLNSDEYREAFKRGARDLLKYIFCKTANNSTKVIPMTAQR</sequence>
<evidence type="ECO:0000313" key="3">
    <source>
        <dbReference type="WBParaSite" id="Minc3s03362g33621"/>
    </source>
</evidence>
<accession>A0A914N566</accession>
<dbReference type="WBParaSite" id="Minc3s03362g33621">
    <property type="protein sequence ID" value="Minc3s03362g33621"/>
    <property type="gene ID" value="Minc3s03362g33621"/>
</dbReference>
<keyword evidence="1" id="KW-0812">Transmembrane</keyword>
<dbReference type="Pfam" id="PF10320">
    <property type="entry name" value="7TM_GPCR_Srsx"/>
    <property type="match status" value="1"/>
</dbReference>
<keyword evidence="2" id="KW-1185">Reference proteome</keyword>
<dbReference type="Proteomes" id="UP000887563">
    <property type="component" value="Unplaced"/>
</dbReference>
<dbReference type="AlphaFoldDB" id="A0A914N566"/>
<reference evidence="3" key="1">
    <citation type="submission" date="2022-11" db="UniProtKB">
        <authorList>
            <consortium name="WormBaseParasite"/>
        </authorList>
    </citation>
    <scope>IDENTIFICATION</scope>
</reference>
<keyword evidence="1" id="KW-0472">Membrane</keyword>
<dbReference type="InterPro" id="IPR019424">
    <property type="entry name" value="7TM_GPCR_Srsx"/>
</dbReference>
<proteinExistence type="predicted"/>
<keyword evidence="1" id="KW-1133">Transmembrane helix</keyword>
<feature type="transmembrane region" description="Helical" evidence="1">
    <location>
        <begin position="32"/>
        <end position="56"/>
    </location>
</feature>
<name>A0A914N566_MELIC</name>
<protein>
    <submittedName>
        <fullName evidence="3">Serpentine receptor class gamma</fullName>
    </submittedName>
</protein>